<gene>
    <name evidence="2" type="ORF">CYFA0S_02e08031g</name>
</gene>
<proteinExistence type="predicted"/>
<reference evidence="2" key="1">
    <citation type="journal article" date="2014" name="Genome Announc.">
        <title>Genome sequence of the yeast Cyberlindnera fabianii (Hansenula fabianii).</title>
        <authorList>
            <person name="Freel K.C."/>
            <person name="Sarilar V."/>
            <person name="Neuveglise C."/>
            <person name="Devillers H."/>
            <person name="Friedrich A."/>
            <person name="Schacherer J."/>
        </authorList>
    </citation>
    <scope>NUCLEOTIDE SEQUENCE</scope>
    <source>
        <strain evidence="2">YJS4271</strain>
    </source>
</reference>
<feature type="compositionally biased region" description="Polar residues" evidence="1">
    <location>
        <begin position="1"/>
        <end position="21"/>
    </location>
</feature>
<evidence type="ECO:0000256" key="1">
    <source>
        <dbReference type="SAM" id="MobiDB-lite"/>
    </source>
</evidence>
<organism evidence="2">
    <name type="scientific">Cyberlindnera fabianii</name>
    <name type="common">Yeast</name>
    <name type="synonym">Hansenula fabianii</name>
    <dbReference type="NCBI Taxonomy" id="36022"/>
    <lineage>
        <taxon>Eukaryota</taxon>
        <taxon>Fungi</taxon>
        <taxon>Dikarya</taxon>
        <taxon>Ascomycota</taxon>
        <taxon>Saccharomycotina</taxon>
        <taxon>Saccharomycetes</taxon>
        <taxon>Phaffomycetales</taxon>
        <taxon>Phaffomycetaceae</taxon>
        <taxon>Cyberlindnera</taxon>
    </lineage>
</organism>
<name>A0A061AMW3_CYBFA</name>
<protein>
    <submittedName>
        <fullName evidence="2">CYFA0S02e08031g_1</fullName>
    </submittedName>
</protein>
<evidence type="ECO:0000313" key="2">
    <source>
        <dbReference type="EMBL" id="CDR38893.1"/>
    </source>
</evidence>
<dbReference type="AlphaFoldDB" id="A0A061AMW3"/>
<accession>A0A061AMW3</accession>
<sequence length="456" mass="50526">MKRSGRTTTAAGVSGITSSTEGPLLKKKKGKTTTIVKSEPREDTIPPQDHWIPGDKFEPFGPDFMIHRDVGLVVNQMTGIAINPLDKKFLNADEGNQSLVDHYKSALETYERLYLLRDANHNWSVIKLTKNDNVPLKKGWLCGGCWKYATLVGNRPTRADHLKTCPKTHKHTWFPIMGIDVVVDGKLWCLISSIVGSSVSEPPSQLGVTAKDDLKKVNDNAVTHQQSSLITPDTSTLSPSTETAVSLVSQISSPEYKYANVVTVVDEFFHSLTTKIGKNVDIHTTEFVATSLVIQQKHTTTILQCIALDDWCPNESLISEIKSFILMKDSDIVMSDTRGHFDLKLSLRQHNVSREKWMVSISGTSKRQSALGEPFIRSDKIEAESLQYLEMCHLVVLYRCIINAVITCGLKGEDIPGENEMATFVELCMGIGDPEKACAAISGQLYTMVFPNEANI</sequence>
<dbReference type="EMBL" id="LK052887">
    <property type="protein sequence ID" value="CDR38893.1"/>
    <property type="molecule type" value="Genomic_DNA"/>
</dbReference>
<feature type="region of interest" description="Disordered" evidence="1">
    <location>
        <begin position="1"/>
        <end position="52"/>
    </location>
</feature>